<keyword evidence="1" id="KW-1133">Transmembrane helix</keyword>
<reference evidence="3" key="1">
    <citation type="submission" date="2016-10" db="EMBL/GenBank/DDBJ databases">
        <authorList>
            <person name="Varghese N."/>
            <person name="Submissions S."/>
        </authorList>
    </citation>
    <scope>NUCLEOTIDE SEQUENCE [LARGE SCALE GENOMIC DNA]</scope>
    <source>
        <strain evidence="3">CGMCC 1.7061</strain>
    </source>
</reference>
<accession>A0A1I4RDT1</accession>
<organism evidence="2 3">
    <name type="scientific">Marinobacter zhejiangensis</name>
    <dbReference type="NCBI Taxonomy" id="488535"/>
    <lineage>
        <taxon>Bacteria</taxon>
        <taxon>Pseudomonadati</taxon>
        <taxon>Pseudomonadota</taxon>
        <taxon>Gammaproteobacteria</taxon>
        <taxon>Pseudomonadales</taxon>
        <taxon>Marinobacteraceae</taxon>
        <taxon>Marinobacter</taxon>
    </lineage>
</organism>
<evidence type="ECO:0000313" key="2">
    <source>
        <dbReference type="EMBL" id="SFM50367.1"/>
    </source>
</evidence>
<evidence type="ECO:0008006" key="4">
    <source>
        <dbReference type="Google" id="ProtNLM"/>
    </source>
</evidence>
<feature type="transmembrane region" description="Helical" evidence="1">
    <location>
        <begin position="36"/>
        <end position="61"/>
    </location>
</feature>
<gene>
    <name evidence="2" type="ORF">SAMN04487963_2704</name>
</gene>
<keyword evidence="1" id="KW-0812">Transmembrane</keyword>
<keyword evidence="1" id="KW-0472">Membrane</keyword>
<name>A0A1I4RDT1_9GAMM</name>
<keyword evidence="3" id="KW-1185">Reference proteome</keyword>
<evidence type="ECO:0000256" key="1">
    <source>
        <dbReference type="SAM" id="Phobius"/>
    </source>
</evidence>
<feature type="transmembrane region" description="Helical" evidence="1">
    <location>
        <begin position="6"/>
        <end position="24"/>
    </location>
</feature>
<evidence type="ECO:0000313" key="3">
    <source>
        <dbReference type="Proteomes" id="UP000198519"/>
    </source>
</evidence>
<dbReference type="AlphaFoldDB" id="A0A1I4RDT1"/>
<sequence length="67" mass="7489">MDIYQLVVAVLFGSIGLGYFVYGVRQSNLGFRLTGVALLIYPYFFDSIWTLLAIGVGLLLVPRFIDL</sequence>
<proteinExistence type="predicted"/>
<protein>
    <recommendedName>
        <fullName evidence="4">Amino acid transport protein</fullName>
    </recommendedName>
</protein>
<dbReference type="OrthoDB" id="9804360at2"/>
<dbReference type="STRING" id="488535.SAMN04487963_2704"/>
<dbReference type="RefSeq" id="WP_092023447.1">
    <property type="nucleotide sequence ID" value="NZ_FOUE01000004.1"/>
</dbReference>
<dbReference type="Proteomes" id="UP000198519">
    <property type="component" value="Unassembled WGS sequence"/>
</dbReference>
<dbReference type="EMBL" id="FOUE01000004">
    <property type="protein sequence ID" value="SFM50367.1"/>
    <property type="molecule type" value="Genomic_DNA"/>
</dbReference>